<gene>
    <name evidence="1" type="ORF">OP10G_1729</name>
</gene>
<reference evidence="1 2" key="1">
    <citation type="journal article" date="2014" name="PLoS ONE">
        <title>The first complete genome sequence of the class fimbriimonadia in the phylum armatimonadetes.</title>
        <authorList>
            <person name="Hu Z.Y."/>
            <person name="Wang Y.Z."/>
            <person name="Im W.T."/>
            <person name="Wang S.Y."/>
            <person name="Zhao G.P."/>
            <person name="Zheng H.J."/>
            <person name="Quan Z.X."/>
        </authorList>
    </citation>
    <scope>NUCLEOTIDE SEQUENCE [LARGE SCALE GENOMIC DNA]</scope>
    <source>
        <strain evidence="1">Gsoil 348</strain>
    </source>
</reference>
<dbReference type="Proteomes" id="UP000027982">
    <property type="component" value="Chromosome"/>
</dbReference>
<protein>
    <submittedName>
        <fullName evidence="1">Uncharacterized protein</fullName>
    </submittedName>
</protein>
<keyword evidence="2" id="KW-1185">Reference proteome</keyword>
<dbReference type="EMBL" id="CP007139">
    <property type="protein sequence ID" value="AIE85097.1"/>
    <property type="molecule type" value="Genomic_DNA"/>
</dbReference>
<proteinExistence type="predicted"/>
<dbReference type="AlphaFoldDB" id="A0A068NP05"/>
<name>A0A068NP05_FIMGI</name>
<dbReference type="HOGENOM" id="CLU_3251847_0_0_0"/>
<evidence type="ECO:0000313" key="1">
    <source>
        <dbReference type="EMBL" id="AIE85097.1"/>
    </source>
</evidence>
<accession>A0A068NP05</accession>
<sequence length="42" mass="4787">MIYLRALSNDLETLKPMVEMVLAAVENLQPGTIHTIQHPDWP</sequence>
<organism evidence="1 2">
    <name type="scientific">Fimbriimonas ginsengisoli Gsoil 348</name>
    <dbReference type="NCBI Taxonomy" id="661478"/>
    <lineage>
        <taxon>Bacteria</taxon>
        <taxon>Bacillati</taxon>
        <taxon>Armatimonadota</taxon>
        <taxon>Fimbriimonadia</taxon>
        <taxon>Fimbriimonadales</taxon>
        <taxon>Fimbriimonadaceae</taxon>
        <taxon>Fimbriimonas</taxon>
    </lineage>
</organism>
<evidence type="ECO:0000313" key="2">
    <source>
        <dbReference type="Proteomes" id="UP000027982"/>
    </source>
</evidence>
<dbReference type="KEGG" id="fgi:OP10G_1729"/>